<dbReference type="PATRIC" id="fig|645517.4.peg.83"/>
<dbReference type="KEGG" id="anh:A6F65_00083"/>
<feature type="signal peptide" evidence="1">
    <location>
        <begin position="1"/>
        <end position="27"/>
    </location>
</feature>
<dbReference type="PROSITE" id="PS51257">
    <property type="entry name" value="PROKAR_LIPOPROTEIN"/>
    <property type="match status" value="1"/>
</dbReference>
<reference evidence="3 4" key="1">
    <citation type="submission" date="2016-07" db="EMBL/GenBank/DDBJ databases">
        <title>Complete genome sequence of Altererythrobacter namhicola JCM 16345T, containing esterase-encoding genes.</title>
        <authorList>
            <person name="Cheng H."/>
            <person name="Wu Y.-H."/>
            <person name="Jian S.-L."/>
            <person name="Huo Y.-Y."/>
            <person name="Wang C.-S."/>
            <person name="Xu X.-W."/>
        </authorList>
    </citation>
    <scope>NUCLEOTIDE SEQUENCE [LARGE SCALE GENOMIC DNA]</scope>
    <source>
        <strain evidence="3 4">JCM 16345</strain>
    </source>
</reference>
<keyword evidence="1" id="KW-0732">Signal</keyword>
<accession>A0A1C7D508</accession>
<keyword evidence="4" id="KW-1185">Reference proteome</keyword>
<dbReference type="STRING" id="645517.A6F65_00083"/>
<feature type="chain" id="PRO_5008884259" description="DUF4136 domain-containing protein" evidence="1">
    <location>
        <begin position="28"/>
        <end position="205"/>
    </location>
</feature>
<protein>
    <recommendedName>
        <fullName evidence="2">DUF4136 domain-containing protein</fullName>
    </recommendedName>
</protein>
<dbReference type="Proteomes" id="UP000092698">
    <property type="component" value="Chromosome"/>
</dbReference>
<organism evidence="3 4">
    <name type="scientific">Paraurantiacibacter namhicola</name>
    <dbReference type="NCBI Taxonomy" id="645517"/>
    <lineage>
        <taxon>Bacteria</taxon>
        <taxon>Pseudomonadati</taxon>
        <taxon>Pseudomonadota</taxon>
        <taxon>Alphaproteobacteria</taxon>
        <taxon>Sphingomonadales</taxon>
        <taxon>Erythrobacteraceae</taxon>
        <taxon>Paraurantiacibacter</taxon>
    </lineage>
</organism>
<sequence>MNIRSKIVAALLASGLGLAGCASPAFVSPVSVTRFVAPQAAQLGSGTIAVVPAPGLGVEMEGAFAADFRTYADALGAALADQGYTVVPAADAAQVAELRFDTAVLDAAQRSPVNVGVGGSTGSYGSGVGVGVGINLGGRKPDSLDRSIGVVIRDKASTAVLWEGRASFSATDNSDYADNDAAAMRLAYALMEGFPGNDGETIEVE</sequence>
<dbReference type="RefSeq" id="WP_067789602.1">
    <property type="nucleotide sequence ID" value="NZ_CP016545.1"/>
</dbReference>
<proteinExistence type="predicted"/>
<dbReference type="InterPro" id="IPR025411">
    <property type="entry name" value="DUF4136"/>
</dbReference>
<evidence type="ECO:0000313" key="4">
    <source>
        <dbReference type="Proteomes" id="UP000092698"/>
    </source>
</evidence>
<dbReference type="Pfam" id="PF13590">
    <property type="entry name" value="DUF4136"/>
    <property type="match status" value="1"/>
</dbReference>
<evidence type="ECO:0000313" key="3">
    <source>
        <dbReference type="EMBL" id="ANU06411.1"/>
    </source>
</evidence>
<name>A0A1C7D508_9SPHN</name>
<dbReference type="EMBL" id="CP016545">
    <property type="protein sequence ID" value="ANU06411.1"/>
    <property type="molecule type" value="Genomic_DNA"/>
</dbReference>
<dbReference type="OrthoDB" id="7428103at2"/>
<feature type="domain" description="DUF4136" evidence="2">
    <location>
        <begin position="64"/>
        <end position="196"/>
    </location>
</feature>
<gene>
    <name evidence="3" type="ORF">A6F65_00083</name>
</gene>
<evidence type="ECO:0000256" key="1">
    <source>
        <dbReference type="SAM" id="SignalP"/>
    </source>
</evidence>
<dbReference type="AlphaFoldDB" id="A0A1C7D508"/>
<evidence type="ECO:0000259" key="2">
    <source>
        <dbReference type="Pfam" id="PF13590"/>
    </source>
</evidence>